<dbReference type="InterPro" id="IPR005829">
    <property type="entry name" value="Sugar_transporter_CS"/>
</dbReference>
<dbReference type="SUPFAM" id="SSF103473">
    <property type="entry name" value="MFS general substrate transporter"/>
    <property type="match status" value="1"/>
</dbReference>
<dbReference type="PRINTS" id="PR00171">
    <property type="entry name" value="SUGRTRNSPORT"/>
</dbReference>
<proteinExistence type="inferred from homology"/>
<feature type="transmembrane region" description="Helical" evidence="8">
    <location>
        <begin position="414"/>
        <end position="436"/>
    </location>
</feature>
<dbReference type="PANTHER" id="PTHR48022:SF11">
    <property type="entry name" value="MONOSACCHARIDE TRANSPORTER (HXT8), PUTATIVE (AFU_ORTHOLOGUE AFUA_2G08120)-RELATED"/>
    <property type="match status" value="1"/>
</dbReference>
<dbReference type="InterPro" id="IPR036259">
    <property type="entry name" value="MFS_trans_sf"/>
</dbReference>
<dbReference type="InterPro" id="IPR005828">
    <property type="entry name" value="MFS_sugar_transport-like"/>
</dbReference>
<feature type="domain" description="Major facilitator superfamily (MFS) profile" evidence="9">
    <location>
        <begin position="27"/>
        <end position="467"/>
    </location>
</feature>
<dbReference type="NCBIfam" id="TIGR00879">
    <property type="entry name" value="SP"/>
    <property type="match status" value="1"/>
</dbReference>
<dbReference type="InterPro" id="IPR050360">
    <property type="entry name" value="MFS_Sugar_Transporters"/>
</dbReference>
<dbReference type="Pfam" id="PF00083">
    <property type="entry name" value="Sugar_tr"/>
    <property type="match status" value="1"/>
</dbReference>
<keyword evidence="4 8" id="KW-0812">Transmembrane</keyword>
<dbReference type="InterPro" id="IPR020846">
    <property type="entry name" value="MFS_dom"/>
</dbReference>
<feature type="transmembrane region" description="Helical" evidence="8">
    <location>
        <begin position="338"/>
        <end position="361"/>
    </location>
</feature>
<protein>
    <recommendedName>
        <fullName evidence="9">Major facilitator superfamily (MFS) profile domain-containing protein</fullName>
    </recommendedName>
</protein>
<evidence type="ECO:0000256" key="6">
    <source>
        <dbReference type="ARBA" id="ARBA00023136"/>
    </source>
</evidence>
<dbReference type="Gene3D" id="1.20.1250.20">
    <property type="entry name" value="MFS general substrate transporter like domains"/>
    <property type="match status" value="1"/>
</dbReference>
<dbReference type="RefSeq" id="XP_064702343.1">
    <property type="nucleotide sequence ID" value="XM_064850677.1"/>
</dbReference>
<feature type="transmembrane region" description="Helical" evidence="8">
    <location>
        <begin position="69"/>
        <end position="87"/>
    </location>
</feature>
<keyword evidence="5 8" id="KW-1133">Transmembrane helix</keyword>
<feature type="transmembrane region" description="Helical" evidence="8">
    <location>
        <begin position="25"/>
        <end position="49"/>
    </location>
</feature>
<feature type="transmembrane region" description="Helical" evidence="8">
    <location>
        <begin position="99"/>
        <end position="119"/>
    </location>
</feature>
<comment type="caution">
    <text evidence="10">The sequence shown here is derived from an EMBL/GenBank/DDBJ whole genome shotgun (WGS) entry which is preliminary data.</text>
</comment>
<dbReference type="PROSITE" id="PS00216">
    <property type="entry name" value="SUGAR_TRANSPORT_1"/>
    <property type="match status" value="1"/>
</dbReference>
<name>A0AAV9MYI9_9EURO</name>
<feature type="transmembrane region" description="Helical" evidence="8">
    <location>
        <begin position="442"/>
        <end position="463"/>
    </location>
</feature>
<dbReference type="InterPro" id="IPR003663">
    <property type="entry name" value="Sugar/inositol_transpt"/>
</dbReference>
<keyword evidence="6 8" id="KW-0472">Membrane</keyword>
<feature type="transmembrane region" description="Helical" evidence="8">
    <location>
        <begin position="311"/>
        <end position="331"/>
    </location>
</feature>
<dbReference type="GeneID" id="89975290"/>
<feature type="transmembrane region" description="Helical" evidence="8">
    <location>
        <begin position="273"/>
        <end position="291"/>
    </location>
</feature>
<keyword evidence="3 7" id="KW-0813">Transport</keyword>
<evidence type="ECO:0000256" key="7">
    <source>
        <dbReference type="RuleBase" id="RU003346"/>
    </source>
</evidence>
<evidence type="ECO:0000259" key="9">
    <source>
        <dbReference type="PROSITE" id="PS50850"/>
    </source>
</evidence>
<dbReference type="AlphaFoldDB" id="A0AAV9MYI9"/>
<evidence type="ECO:0000256" key="5">
    <source>
        <dbReference type="ARBA" id="ARBA00022989"/>
    </source>
</evidence>
<feature type="transmembrane region" description="Helical" evidence="8">
    <location>
        <begin position="125"/>
        <end position="145"/>
    </location>
</feature>
<feature type="transmembrane region" description="Helical" evidence="8">
    <location>
        <begin position="381"/>
        <end position="402"/>
    </location>
</feature>
<dbReference type="Proteomes" id="UP001358417">
    <property type="component" value="Unassembled WGS sequence"/>
</dbReference>
<evidence type="ECO:0000256" key="4">
    <source>
        <dbReference type="ARBA" id="ARBA00022692"/>
    </source>
</evidence>
<organism evidence="10 11">
    <name type="scientific">Exophiala bonariae</name>
    <dbReference type="NCBI Taxonomy" id="1690606"/>
    <lineage>
        <taxon>Eukaryota</taxon>
        <taxon>Fungi</taxon>
        <taxon>Dikarya</taxon>
        <taxon>Ascomycota</taxon>
        <taxon>Pezizomycotina</taxon>
        <taxon>Eurotiomycetes</taxon>
        <taxon>Chaetothyriomycetidae</taxon>
        <taxon>Chaetothyriales</taxon>
        <taxon>Herpotrichiellaceae</taxon>
        <taxon>Exophiala</taxon>
    </lineage>
</organism>
<dbReference type="GO" id="GO:0016020">
    <property type="term" value="C:membrane"/>
    <property type="evidence" value="ECO:0007669"/>
    <property type="project" value="UniProtKB-SubCell"/>
</dbReference>
<dbReference type="PANTHER" id="PTHR48022">
    <property type="entry name" value="PLASTIDIC GLUCOSE TRANSPORTER 4"/>
    <property type="match status" value="1"/>
</dbReference>
<evidence type="ECO:0000256" key="1">
    <source>
        <dbReference type="ARBA" id="ARBA00004141"/>
    </source>
</evidence>
<comment type="similarity">
    <text evidence="2 7">Belongs to the major facilitator superfamily. Sugar transporter (TC 2.A.1.1) family.</text>
</comment>
<sequence length="526" mass="57876">MYNPSQQSGAYIEHHHGRQYRLYNILMLLIMAVGSLAFGYANAVIATVAAQPSFILTFDLDKRANANELIGLINSLYFAGGFAGCLSSSFGSDRWGRRWGIAIPTLITILAAALMAGSVNIGMFIFFRFASGFGGFMLLAAIPVWMSEVAPPSIRGALVSVHNLALLIGYSVATWTGYGLYHHDSMIVWRMQFVILCVLAGLLLPLLTVVPESPRWLLLRDRIQEAEKVLHRLHPAEEARIELRQIQRQFEIDRQLESSWVSMLIKPSYRKRCLMGFGLTVAIQLTGPLVINNYGPTVYALLGYGVEKQLLYLSGWVTTSIAGSICSLYLIQVVTRPVLFSGGMIASVACLSAEAGLVARYASTPEALANPNKSALRAAVAMFYIFIFVLECSLGGVQYVYLGEIFPTHIRSKGMAIGTSGLALMNVIWLQVAPLAFQGIGWRFYLCFICPSTFAAVVIYFTLPDTRGLPLESVGALFGDEVRGDERNQDEMNFHEGLSEKRGEGPIEKNGIMEGVITTDHIEKTK</sequence>
<evidence type="ECO:0000313" key="11">
    <source>
        <dbReference type="Proteomes" id="UP001358417"/>
    </source>
</evidence>
<dbReference type="PROSITE" id="PS50850">
    <property type="entry name" value="MFS"/>
    <property type="match status" value="1"/>
</dbReference>
<reference evidence="10 11" key="1">
    <citation type="submission" date="2023-08" db="EMBL/GenBank/DDBJ databases">
        <title>Black Yeasts Isolated from many extreme environments.</title>
        <authorList>
            <person name="Coleine C."/>
            <person name="Stajich J.E."/>
            <person name="Selbmann L."/>
        </authorList>
    </citation>
    <scope>NUCLEOTIDE SEQUENCE [LARGE SCALE GENOMIC DNA]</scope>
    <source>
        <strain evidence="10 11">CCFEE 5792</strain>
    </source>
</reference>
<gene>
    <name evidence="10" type="ORF">LTR84_007123</name>
</gene>
<evidence type="ECO:0000313" key="10">
    <source>
        <dbReference type="EMBL" id="KAK5046770.1"/>
    </source>
</evidence>
<dbReference type="GO" id="GO:0005351">
    <property type="term" value="F:carbohydrate:proton symporter activity"/>
    <property type="evidence" value="ECO:0007669"/>
    <property type="project" value="TreeGrafter"/>
</dbReference>
<feature type="transmembrane region" description="Helical" evidence="8">
    <location>
        <begin position="187"/>
        <end position="210"/>
    </location>
</feature>
<evidence type="ECO:0000256" key="3">
    <source>
        <dbReference type="ARBA" id="ARBA00022448"/>
    </source>
</evidence>
<keyword evidence="11" id="KW-1185">Reference proteome</keyword>
<accession>A0AAV9MYI9</accession>
<dbReference type="EMBL" id="JAVRRD010000028">
    <property type="protein sequence ID" value="KAK5046770.1"/>
    <property type="molecule type" value="Genomic_DNA"/>
</dbReference>
<evidence type="ECO:0000256" key="2">
    <source>
        <dbReference type="ARBA" id="ARBA00010992"/>
    </source>
</evidence>
<feature type="transmembrane region" description="Helical" evidence="8">
    <location>
        <begin position="157"/>
        <end position="181"/>
    </location>
</feature>
<comment type="subcellular location">
    <subcellularLocation>
        <location evidence="1">Membrane</location>
        <topology evidence="1">Multi-pass membrane protein</topology>
    </subcellularLocation>
</comment>
<evidence type="ECO:0000256" key="8">
    <source>
        <dbReference type="SAM" id="Phobius"/>
    </source>
</evidence>